<keyword evidence="2 5" id="KW-0812">Transmembrane</keyword>
<reference evidence="7 8" key="1">
    <citation type="submission" date="2019-12" db="EMBL/GenBank/DDBJ databases">
        <title>Litoreibacter badius sp. nov., a novel bacteriochlorophyll a-containing bacterium in the genus Litoreibacter.</title>
        <authorList>
            <person name="Kanamuro M."/>
            <person name="Takabe Y."/>
            <person name="Mori K."/>
            <person name="Takaichi S."/>
            <person name="Hanada S."/>
        </authorList>
    </citation>
    <scope>NUCLEOTIDE SEQUENCE [LARGE SCALE GENOMIC DNA]</scope>
    <source>
        <strain evidence="7 8">K6</strain>
    </source>
</reference>
<name>A0A6N6JDG8_9RHOB</name>
<feature type="transmembrane region" description="Helical" evidence="5">
    <location>
        <begin position="263"/>
        <end position="279"/>
    </location>
</feature>
<dbReference type="Proteomes" id="UP000436822">
    <property type="component" value="Unassembled WGS sequence"/>
</dbReference>
<comment type="subcellular location">
    <subcellularLocation>
        <location evidence="1">Membrane</location>
        <topology evidence="1">Multi-pass membrane protein</topology>
    </subcellularLocation>
</comment>
<dbReference type="Gene3D" id="1.20.1420.30">
    <property type="entry name" value="NCX, central ion-binding region"/>
    <property type="match status" value="1"/>
</dbReference>
<evidence type="ECO:0000313" key="8">
    <source>
        <dbReference type="Proteomes" id="UP000436822"/>
    </source>
</evidence>
<sequence length="309" mass="32144">MILDLIYVAGGLIALTLGADYLVQSVVTVAQKFNVSTLFIGLTVVALGTSLPEFFVVVESVIEDAPGIGMGNIVGSNIANLLLILGIAAVCRPIDTPKGMLGRDGLAMLLGTAVFVTAASTGLIGFWTGLLFVGLLAGYLIYCSMDDGEDDEDIDALEASGLKLTLVLLVSAAALIGGSELLVLGSISLAREWGVSESVIGLTLVAVGTSLPELAATLAAVRRKQSAIILGNVLGSNLFNILGVIGGVALFTPVLVPPAIREMDLWLMALATLVTLVLLRTGWRLDRREGSAMLLCYGVYVVFQFGFAG</sequence>
<feature type="transmembrane region" description="Helical" evidence="5">
    <location>
        <begin position="6"/>
        <end position="23"/>
    </location>
</feature>
<evidence type="ECO:0000256" key="2">
    <source>
        <dbReference type="ARBA" id="ARBA00022692"/>
    </source>
</evidence>
<feature type="domain" description="Sodium/calcium exchanger membrane region" evidence="6">
    <location>
        <begin position="5"/>
        <end position="143"/>
    </location>
</feature>
<evidence type="ECO:0000256" key="3">
    <source>
        <dbReference type="ARBA" id="ARBA00022989"/>
    </source>
</evidence>
<dbReference type="NCBIfam" id="TIGR00367">
    <property type="entry name" value="calcium/sodium antiporter"/>
    <property type="match status" value="1"/>
</dbReference>
<accession>A0A6N6JDG8</accession>
<feature type="transmembrane region" description="Helical" evidence="5">
    <location>
        <begin position="70"/>
        <end position="89"/>
    </location>
</feature>
<evidence type="ECO:0000256" key="5">
    <source>
        <dbReference type="SAM" id="Phobius"/>
    </source>
</evidence>
<feature type="transmembrane region" description="Helical" evidence="5">
    <location>
        <begin position="164"/>
        <end position="187"/>
    </location>
</feature>
<feature type="transmembrane region" description="Helical" evidence="5">
    <location>
        <begin position="35"/>
        <end position="58"/>
    </location>
</feature>
<feature type="transmembrane region" description="Helical" evidence="5">
    <location>
        <begin position="124"/>
        <end position="143"/>
    </location>
</feature>
<dbReference type="GO" id="GO:0005262">
    <property type="term" value="F:calcium channel activity"/>
    <property type="evidence" value="ECO:0007669"/>
    <property type="project" value="TreeGrafter"/>
</dbReference>
<organism evidence="7 8">
    <name type="scientific">Litoreibacter roseus</name>
    <dbReference type="NCBI Taxonomy" id="2601869"/>
    <lineage>
        <taxon>Bacteria</taxon>
        <taxon>Pseudomonadati</taxon>
        <taxon>Pseudomonadota</taxon>
        <taxon>Alphaproteobacteria</taxon>
        <taxon>Rhodobacterales</taxon>
        <taxon>Roseobacteraceae</taxon>
        <taxon>Litoreibacter</taxon>
    </lineage>
</organism>
<dbReference type="InterPro" id="IPR004481">
    <property type="entry name" value="K/Na/Ca-exchanger"/>
</dbReference>
<evidence type="ECO:0000313" key="7">
    <source>
        <dbReference type="EMBL" id="GFE64195.1"/>
    </source>
</evidence>
<feature type="transmembrane region" description="Helical" evidence="5">
    <location>
        <begin position="228"/>
        <end position="251"/>
    </location>
</feature>
<keyword evidence="8" id="KW-1185">Reference proteome</keyword>
<dbReference type="GO" id="GO:0005886">
    <property type="term" value="C:plasma membrane"/>
    <property type="evidence" value="ECO:0007669"/>
    <property type="project" value="TreeGrafter"/>
</dbReference>
<keyword evidence="4 5" id="KW-0472">Membrane</keyword>
<dbReference type="Pfam" id="PF01699">
    <property type="entry name" value="Na_Ca_ex"/>
    <property type="match status" value="2"/>
</dbReference>
<feature type="domain" description="Sodium/calcium exchanger membrane region" evidence="6">
    <location>
        <begin position="164"/>
        <end position="305"/>
    </location>
</feature>
<evidence type="ECO:0000259" key="6">
    <source>
        <dbReference type="Pfam" id="PF01699"/>
    </source>
</evidence>
<keyword evidence="3 5" id="KW-1133">Transmembrane helix</keyword>
<evidence type="ECO:0000256" key="4">
    <source>
        <dbReference type="ARBA" id="ARBA00023136"/>
    </source>
</evidence>
<dbReference type="PANTHER" id="PTHR10846">
    <property type="entry name" value="SODIUM/POTASSIUM/CALCIUM EXCHANGER"/>
    <property type="match status" value="1"/>
</dbReference>
<dbReference type="GO" id="GO:0006874">
    <property type="term" value="P:intracellular calcium ion homeostasis"/>
    <property type="evidence" value="ECO:0007669"/>
    <property type="project" value="TreeGrafter"/>
</dbReference>
<dbReference type="PANTHER" id="PTHR10846:SF8">
    <property type="entry name" value="INNER MEMBRANE PROTEIN YRBG"/>
    <property type="match status" value="1"/>
</dbReference>
<evidence type="ECO:0000256" key="1">
    <source>
        <dbReference type="ARBA" id="ARBA00004141"/>
    </source>
</evidence>
<dbReference type="OrthoDB" id="9794225at2"/>
<dbReference type="RefSeq" id="WP_159805056.1">
    <property type="nucleotide sequence ID" value="NZ_BLJE01000001.1"/>
</dbReference>
<dbReference type="AlphaFoldDB" id="A0A6N6JDG8"/>
<protein>
    <submittedName>
        <fullName evidence="7">Sodium:calcium antiporter</fullName>
    </submittedName>
</protein>
<comment type="caution">
    <text evidence="7">The sequence shown here is derived from an EMBL/GenBank/DDBJ whole genome shotgun (WGS) entry which is preliminary data.</text>
</comment>
<dbReference type="Gene3D" id="6.10.280.80">
    <property type="entry name" value="NCX, peripheral helical region"/>
    <property type="match status" value="1"/>
</dbReference>
<proteinExistence type="predicted"/>
<gene>
    <name evidence="7" type="primary">yrbG</name>
    <name evidence="7" type="ORF">KIN_12690</name>
</gene>
<dbReference type="EMBL" id="BLJE01000001">
    <property type="protein sequence ID" value="GFE64195.1"/>
    <property type="molecule type" value="Genomic_DNA"/>
</dbReference>
<dbReference type="InterPro" id="IPR004837">
    <property type="entry name" value="NaCa_Exmemb"/>
</dbReference>
<feature type="transmembrane region" description="Helical" evidence="5">
    <location>
        <begin position="291"/>
        <end position="308"/>
    </location>
</feature>
<dbReference type="GO" id="GO:0008273">
    <property type="term" value="F:calcium, potassium:sodium antiporter activity"/>
    <property type="evidence" value="ECO:0007669"/>
    <property type="project" value="TreeGrafter"/>
</dbReference>
<feature type="transmembrane region" description="Helical" evidence="5">
    <location>
        <begin position="199"/>
        <end position="221"/>
    </location>
</feature>
<dbReference type="InterPro" id="IPR044880">
    <property type="entry name" value="NCX_ion-bd_dom_sf"/>
</dbReference>